<dbReference type="InterPro" id="IPR036249">
    <property type="entry name" value="Thioredoxin-like_sf"/>
</dbReference>
<protein>
    <submittedName>
        <fullName evidence="6">Glutathione S-transferase/GST-like protein</fullName>
    </submittedName>
</protein>
<dbReference type="OrthoDB" id="81087at2"/>
<evidence type="ECO:0000313" key="6">
    <source>
        <dbReference type="EMBL" id="RCX10139.1"/>
    </source>
</evidence>
<evidence type="ECO:0000259" key="5">
    <source>
        <dbReference type="PROSITE" id="PS50405"/>
    </source>
</evidence>
<proteinExistence type="inferred from homology"/>
<gene>
    <name evidence="6" type="ORF">DFR45_103123</name>
</gene>
<dbReference type="FunFam" id="3.40.30.10:FF:000039">
    <property type="entry name" value="Glutathione S-transferase domain"/>
    <property type="match status" value="1"/>
</dbReference>
<dbReference type="GO" id="GO:0016740">
    <property type="term" value="F:transferase activity"/>
    <property type="evidence" value="ECO:0007669"/>
    <property type="project" value="UniProtKB-KW"/>
</dbReference>
<dbReference type="EMBL" id="QPJU01000003">
    <property type="protein sequence ID" value="RCX10139.1"/>
    <property type="molecule type" value="Genomic_DNA"/>
</dbReference>
<evidence type="ECO:0000256" key="3">
    <source>
        <dbReference type="RuleBase" id="RU003494"/>
    </source>
</evidence>
<keyword evidence="7" id="KW-1185">Reference proteome</keyword>
<dbReference type="SFLD" id="SFLDG00358">
    <property type="entry name" value="Main_(cytGST)"/>
    <property type="match status" value="1"/>
</dbReference>
<comment type="caution">
    <text evidence="6">The sequence shown here is derived from an EMBL/GenBank/DDBJ whole genome shotgun (WGS) entry which is preliminary data.</text>
</comment>
<dbReference type="PROSITE" id="PS50405">
    <property type="entry name" value="GST_CTER"/>
    <property type="match status" value="1"/>
</dbReference>
<dbReference type="Pfam" id="PF02798">
    <property type="entry name" value="GST_N"/>
    <property type="match status" value="1"/>
</dbReference>
<dbReference type="SUPFAM" id="SSF47616">
    <property type="entry name" value="GST C-terminal domain-like"/>
    <property type="match status" value="1"/>
</dbReference>
<dbReference type="SFLD" id="SFLDS00019">
    <property type="entry name" value="Glutathione_Transferase_(cytos"/>
    <property type="match status" value="1"/>
</dbReference>
<dbReference type="InterPro" id="IPR040079">
    <property type="entry name" value="Glutathione_S-Trfase"/>
</dbReference>
<dbReference type="CDD" id="cd03048">
    <property type="entry name" value="GST_N_Ure2p_like"/>
    <property type="match status" value="1"/>
</dbReference>
<name>A0A369AL66_9BURK</name>
<dbReference type="InterPro" id="IPR036282">
    <property type="entry name" value="Glutathione-S-Trfase_C_sf"/>
</dbReference>
<evidence type="ECO:0000259" key="4">
    <source>
        <dbReference type="PROSITE" id="PS50404"/>
    </source>
</evidence>
<comment type="similarity">
    <text evidence="1 3">Belongs to the GST superfamily.</text>
</comment>
<dbReference type="AlphaFoldDB" id="A0A369AL66"/>
<sequence length="239" mass="27156">MIDLYTAGTPNGHKVSIALEELGLPYELKVLDLAKNEQKSPEFLAINPNGRIPAIVDHDEDDFAVFESGAILIYLAEKTGRLMPTDRKGRSRVIQWLMFQMGGVGPMMGQANVFYRYFPEKIQPVIDRFQGECKRLFRVLDGHLKDHEYLAGDYSIADIANWAWVRTHRWSGIEIDDLPHLKRWRDAIRARPAVQRGIERPPSKIDLTRDGDEKAAQFAQEARAMVEMGQSKDAAPPAR</sequence>
<dbReference type="SFLD" id="SFLDG01150">
    <property type="entry name" value="Main.1:_Beta-like"/>
    <property type="match status" value="1"/>
</dbReference>
<accession>A0A369AL66</accession>
<dbReference type="InterPro" id="IPR004046">
    <property type="entry name" value="GST_C"/>
</dbReference>
<dbReference type="Proteomes" id="UP000252174">
    <property type="component" value="Unassembled WGS sequence"/>
</dbReference>
<dbReference type="PROSITE" id="PS50404">
    <property type="entry name" value="GST_NTER"/>
    <property type="match status" value="1"/>
</dbReference>
<dbReference type="RefSeq" id="WP_114482833.1">
    <property type="nucleotide sequence ID" value="NZ_QPJU01000003.1"/>
</dbReference>
<dbReference type="PANTHER" id="PTHR44051">
    <property type="entry name" value="GLUTATHIONE S-TRANSFERASE-RELATED"/>
    <property type="match status" value="1"/>
</dbReference>
<dbReference type="SUPFAM" id="SSF52833">
    <property type="entry name" value="Thioredoxin-like"/>
    <property type="match status" value="1"/>
</dbReference>
<reference evidence="6 7" key="1">
    <citation type="submission" date="2018-07" db="EMBL/GenBank/DDBJ databases">
        <title>Genomic Encyclopedia of Type Strains, Phase IV (KMG-IV): sequencing the most valuable type-strain genomes for metagenomic binning, comparative biology and taxonomic classification.</title>
        <authorList>
            <person name="Goeker M."/>
        </authorList>
    </citation>
    <scope>NUCLEOTIDE SEQUENCE [LARGE SCALE GENOMIC DNA]</scope>
    <source>
        <strain evidence="6 7">DSM 100911</strain>
    </source>
</reference>
<feature type="domain" description="GST N-terminal" evidence="4">
    <location>
        <begin position="1"/>
        <end position="83"/>
    </location>
</feature>
<evidence type="ECO:0000313" key="7">
    <source>
        <dbReference type="Proteomes" id="UP000252174"/>
    </source>
</evidence>
<dbReference type="InterPro" id="IPR004045">
    <property type="entry name" value="Glutathione_S-Trfase_N"/>
</dbReference>
<dbReference type="SFLD" id="SFLDG01151">
    <property type="entry name" value="Main.2:_Nu-like"/>
    <property type="match status" value="1"/>
</dbReference>
<dbReference type="Gene3D" id="3.40.30.10">
    <property type="entry name" value="Glutaredoxin"/>
    <property type="match status" value="1"/>
</dbReference>
<dbReference type="Gene3D" id="1.20.1050.10">
    <property type="match status" value="1"/>
</dbReference>
<evidence type="ECO:0000256" key="1">
    <source>
        <dbReference type="ARBA" id="ARBA00007409"/>
    </source>
</evidence>
<feature type="domain" description="GST C-terminal" evidence="5">
    <location>
        <begin position="86"/>
        <end position="218"/>
    </location>
</feature>
<dbReference type="Pfam" id="PF00043">
    <property type="entry name" value="GST_C"/>
    <property type="match status" value="1"/>
</dbReference>
<organism evidence="6 7">
    <name type="scientific">Extensimonas vulgaris</name>
    <dbReference type="NCBI Taxonomy" id="1031594"/>
    <lineage>
        <taxon>Bacteria</taxon>
        <taxon>Pseudomonadati</taxon>
        <taxon>Pseudomonadota</taxon>
        <taxon>Betaproteobacteria</taxon>
        <taxon>Burkholderiales</taxon>
        <taxon>Comamonadaceae</taxon>
        <taxon>Extensimonas</taxon>
    </lineage>
</organism>
<dbReference type="PANTHER" id="PTHR44051:SF22">
    <property type="entry name" value="DISULFIDE-BOND OXIDOREDUCTASE YGHU"/>
    <property type="match status" value="1"/>
</dbReference>
<evidence type="ECO:0000256" key="2">
    <source>
        <dbReference type="ARBA" id="ARBA00022679"/>
    </source>
</evidence>
<dbReference type="InterPro" id="IPR010987">
    <property type="entry name" value="Glutathione-S-Trfase_C-like"/>
</dbReference>
<keyword evidence="2 6" id="KW-0808">Transferase</keyword>